<dbReference type="AlphaFoldDB" id="E0NCB4"/>
<accession>E0NCB4</accession>
<sequence length="40" mass="4829">MMRVFKNALGNKPYKNQRNKATLWCFVFFGEPRGYTLWQS</sequence>
<dbReference type="EMBL" id="AEEF01000111">
    <property type="protein sequence ID" value="EFM03373.1"/>
    <property type="molecule type" value="Genomic_DNA"/>
</dbReference>
<organism evidence="1 2">
    <name type="scientific">Neisseria meningitidis serogroup B (strain ATCC 13091 / M2091)</name>
    <dbReference type="NCBI Taxonomy" id="862513"/>
    <lineage>
        <taxon>Bacteria</taxon>
        <taxon>Pseudomonadati</taxon>
        <taxon>Pseudomonadota</taxon>
        <taxon>Betaproteobacteria</taxon>
        <taxon>Neisseriales</taxon>
        <taxon>Neisseriaceae</taxon>
        <taxon>Neisseria</taxon>
    </lineage>
</organism>
<protein>
    <submittedName>
        <fullName evidence="1">Uncharacterized protein</fullName>
    </submittedName>
</protein>
<reference evidence="1 2" key="1">
    <citation type="submission" date="2010-07" db="EMBL/GenBank/DDBJ databases">
        <authorList>
            <person name="Muzny D."/>
            <person name="Qin X."/>
            <person name="Deng J."/>
            <person name="Jiang H."/>
            <person name="Liu Y."/>
            <person name="Qu J."/>
            <person name="Song X.-Z."/>
            <person name="Zhang L."/>
            <person name="Thornton R."/>
            <person name="Coyle M."/>
            <person name="Francisco L."/>
            <person name="Jackson L."/>
            <person name="Javaid M."/>
            <person name="Korchina V."/>
            <person name="Kovar C."/>
            <person name="Mata R."/>
            <person name="Mathew T."/>
            <person name="Ngo R."/>
            <person name="Nguyen L."/>
            <person name="Nguyen N."/>
            <person name="Okwuonu G."/>
            <person name="Ongeri F."/>
            <person name="Pham C."/>
            <person name="Simmons D."/>
            <person name="Wilczek-Boney K."/>
            <person name="Hale W."/>
            <person name="Jakkamsetti A."/>
            <person name="Pham P."/>
            <person name="Ruth R."/>
            <person name="San Lucas F."/>
            <person name="Warren J."/>
            <person name="Zhang J."/>
            <person name="Zhao Z."/>
            <person name="Zhou C."/>
            <person name="Zhu D."/>
            <person name="Lee S."/>
            <person name="Bess C."/>
            <person name="Blankenburg K."/>
            <person name="Forbes L."/>
            <person name="Fu Q."/>
            <person name="Gubbala S."/>
            <person name="Hirani K."/>
            <person name="Jayaseelan J.C."/>
            <person name="Lara F."/>
            <person name="Munidasa M."/>
            <person name="Palculict T."/>
            <person name="Patil S."/>
            <person name="Pu L.-L."/>
            <person name="Saada N."/>
            <person name="Tang L."/>
            <person name="Weissenberger G."/>
            <person name="Zhu Y."/>
            <person name="Hemphill L."/>
            <person name="Shang Y."/>
            <person name="Youmans B."/>
            <person name="Ayvaz T."/>
            <person name="Ross M."/>
            <person name="Santibanez J."/>
            <person name="Aqrawi P."/>
            <person name="Gross S."/>
            <person name="Joshi V."/>
            <person name="Fowler G."/>
            <person name="Nazareth L."/>
            <person name="Reid J."/>
            <person name="Worley K."/>
            <person name="Petrosino J."/>
            <person name="Highlander S."/>
            <person name="Gibbs R."/>
        </authorList>
    </citation>
    <scope>NUCLEOTIDE SEQUENCE [LARGE SCALE GENOMIC DNA]</scope>
    <source>
        <strain evidence="1 2">ATCC 13091</strain>
    </source>
</reference>
<gene>
    <name evidence="1" type="ORF">HMPREF0602_2146</name>
</gene>
<proteinExistence type="predicted"/>
<name>E0NCB4_NEIM3</name>
<evidence type="ECO:0000313" key="2">
    <source>
        <dbReference type="Proteomes" id="UP000005526"/>
    </source>
</evidence>
<comment type="caution">
    <text evidence="1">The sequence shown here is derived from an EMBL/GenBank/DDBJ whole genome shotgun (WGS) entry which is preliminary data.</text>
</comment>
<dbReference type="Proteomes" id="UP000005526">
    <property type="component" value="Unassembled WGS sequence"/>
</dbReference>
<dbReference type="HOGENOM" id="CLU_3292946_0_0_4"/>
<evidence type="ECO:0000313" key="1">
    <source>
        <dbReference type="EMBL" id="EFM03373.1"/>
    </source>
</evidence>